<comment type="caution">
    <text evidence="2">The sequence shown here is derived from an EMBL/GenBank/DDBJ whole genome shotgun (WGS) entry which is preliminary data.</text>
</comment>
<protein>
    <recommendedName>
        <fullName evidence="4">Transmembrane protein</fullName>
    </recommendedName>
</protein>
<accession>A0ABU0BQE1</accession>
<evidence type="ECO:0000313" key="2">
    <source>
        <dbReference type="EMBL" id="MDQ0320464.1"/>
    </source>
</evidence>
<evidence type="ECO:0000256" key="1">
    <source>
        <dbReference type="SAM" id="Phobius"/>
    </source>
</evidence>
<keyword evidence="3" id="KW-1185">Reference proteome</keyword>
<feature type="transmembrane region" description="Helical" evidence="1">
    <location>
        <begin position="32"/>
        <end position="53"/>
    </location>
</feature>
<proteinExistence type="predicted"/>
<evidence type="ECO:0008006" key="4">
    <source>
        <dbReference type="Google" id="ProtNLM"/>
    </source>
</evidence>
<keyword evidence="1" id="KW-0472">Membrane</keyword>
<feature type="transmembrane region" description="Helical" evidence="1">
    <location>
        <begin position="65"/>
        <end position="85"/>
    </location>
</feature>
<sequence>MLQMGDSPPEKQGTLRRAILRLRETSPSLRELFCGAILWGVMMAAAAFGALYLQNRAETARLDAVLALYLCGGILAWPFALSLARFCAYDRRSEARFAAYFVCLTVFTITATAFLFAMQYRQFYEQWHAPFGSRIWIYQFIITGAGATYQFVVMGVRLFVPFGAVVLAATSLWLAKPRLSPPWNR</sequence>
<keyword evidence="1" id="KW-1133">Transmembrane helix</keyword>
<gene>
    <name evidence="2" type="ORF">QO002_002602</name>
</gene>
<organism evidence="2 3">
    <name type="scientific">Pararhizobium capsulatum DSM 1112</name>
    <dbReference type="NCBI Taxonomy" id="1121113"/>
    <lineage>
        <taxon>Bacteria</taxon>
        <taxon>Pseudomonadati</taxon>
        <taxon>Pseudomonadota</taxon>
        <taxon>Alphaproteobacteria</taxon>
        <taxon>Hyphomicrobiales</taxon>
        <taxon>Rhizobiaceae</taxon>
        <taxon>Rhizobium/Agrobacterium group</taxon>
        <taxon>Pararhizobium</taxon>
    </lineage>
</organism>
<name>A0ABU0BQE1_9HYPH</name>
<dbReference type="Proteomes" id="UP001230207">
    <property type="component" value="Unassembled WGS sequence"/>
</dbReference>
<keyword evidence="1" id="KW-0812">Transmembrane</keyword>
<evidence type="ECO:0000313" key="3">
    <source>
        <dbReference type="Proteomes" id="UP001230207"/>
    </source>
</evidence>
<feature type="transmembrane region" description="Helical" evidence="1">
    <location>
        <begin position="136"/>
        <end position="152"/>
    </location>
</feature>
<feature type="transmembrane region" description="Helical" evidence="1">
    <location>
        <begin position="97"/>
        <end position="116"/>
    </location>
</feature>
<reference evidence="2 3" key="1">
    <citation type="submission" date="2023-07" db="EMBL/GenBank/DDBJ databases">
        <title>Genomic Encyclopedia of Type Strains, Phase IV (KMG-IV): sequencing the most valuable type-strain genomes for metagenomic binning, comparative biology and taxonomic classification.</title>
        <authorList>
            <person name="Goeker M."/>
        </authorList>
    </citation>
    <scope>NUCLEOTIDE SEQUENCE [LARGE SCALE GENOMIC DNA]</scope>
    <source>
        <strain evidence="2 3">DSM 1112</strain>
    </source>
</reference>
<dbReference type="EMBL" id="JAUSVF010000001">
    <property type="protein sequence ID" value="MDQ0320464.1"/>
    <property type="molecule type" value="Genomic_DNA"/>
</dbReference>
<feature type="transmembrane region" description="Helical" evidence="1">
    <location>
        <begin position="158"/>
        <end position="175"/>
    </location>
</feature>